<evidence type="ECO:0000313" key="4">
    <source>
        <dbReference type="Proteomes" id="UP000007995"/>
    </source>
</evidence>
<evidence type="ECO:0000256" key="1">
    <source>
        <dbReference type="ARBA" id="ARBA00009580"/>
    </source>
</evidence>
<dbReference type="PROSITE" id="PS00383">
    <property type="entry name" value="TYR_PHOSPHATASE_1"/>
    <property type="match status" value="1"/>
</dbReference>
<sequence>MIHPDKETMYKNLLSWLTILLVLPSCSDTPPTISVVCEENNVGNCVIKWETTPLLKGRVQVYASTSPKSIPEDSPVAMSNISSGKMTIITEDPSQRYYYLMVFNNKYRVRVATRNVNIPGIQNFRDLGGYKSTDTGKIISWGMLYRSAQIDSISPCSRRELKNMGIRTIIDLRSEEERHNYPQLGDNEFKIVHIPIPTGNMESILQGIQKEKIKSDTIYRLVERMNRELVANYQKEFKEVFNVLLNPDCYPAVIHCTSGKGRTGVVSALLLAALGVNEDVIMSDYRLSNDYFNIPKASKYAYELPVNSQEAITTIYSAKEDFLNAAKEQIESEYGSVQAYLKKGIGLSEEEIEQLRSILLIN</sequence>
<dbReference type="PANTHER" id="PTHR31126:SF1">
    <property type="entry name" value="TYROSINE SPECIFIC PROTEIN PHOSPHATASES DOMAIN-CONTAINING PROTEIN"/>
    <property type="match status" value="1"/>
</dbReference>
<dbReference type="InterPro" id="IPR026893">
    <property type="entry name" value="Tyr/Ser_Pase_IphP-type"/>
</dbReference>
<dbReference type="PROSITE" id="PS50056">
    <property type="entry name" value="TYR_PHOSPHATASE_2"/>
    <property type="match status" value="1"/>
</dbReference>
<proteinExistence type="inferred from homology"/>
<dbReference type="Gene3D" id="3.90.190.10">
    <property type="entry name" value="Protein tyrosine phosphatase superfamily"/>
    <property type="match status" value="1"/>
</dbReference>
<dbReference type="AlphaFoldDB" id="K5BTK3"/>
<dbReference type="SUPFAM" id="SSF52799">
    <property type="entry name" value="(Phosphotyrosine protein) phosphatases II"/>
    <property type="match status" value="1"/>
</dbReference>
<dbReference type="PANTHER" id="PTHR31126">
    <property type="entry name" value="TYROSINE-PROTEIN PHOSPHATASE"/>
    <property type="match status" value="1"/>
</dbReference>
<dbReference type="Pfam" id="PF13350">
    <property type="entry name" value="Y_phosphatase3"/>
    <property type="match status" value="1"/>
</dbReference>
<name>K5BTK3_9BACE</name>
<evidence type="ECO:0000313" key="3">
    <source>
        <dbReference type="EMBL" id="EKJ90932.1"/>
    </source>
</evidence>
<reference evidence="3 4" key="1">
    <citation type="submission" date="2012-02" db="EMBL/GenBank/DDBJ databases">
        <title>The Genome Sequence of Bacteroides finegoldii CL09T03C10.</title>
        <authorList>
            <consortium name="The Broad Institute Genome Sequencing Platform"/>
            <person name="Earl A."/>
            <person name="Ward D."/>
            <person name="Feldgarden M."/>
            <person name="Gevers D."/>
            <person name="Zitomersky N.L."/>
            <person name="Coyne M.J."/>
            <person name="Comstock L.E."/>
            <person name="Young S.K."/>
            <person name="Zeng Q."/>
            <person name="Gargeya S."/>
            <person name="Fitzgerald M."/>
            <person name="Haas B."/>
            <person name="Abouelleil A."/>
            <person name="Alvarado L."/>
            <person name="Arachchi H.M."/>
            <person name="Berlin A."/>
            <person name="Chapman S.B."/>
            <person name="Gearin G."/>
            <person name="Goldberg J."/>
            <person name="Griggs A."/>
            <person name="Gujja S."/>
            <person name="Hansen M."/>
            <person name="Heiman D."/>
            <person name="Howarth C."/>
            <person name="Larimer J."/>
            <person name="Lui A."/>
            <person name="MacDonald P.J.P."/>
            <person name="McCowen C."/>
            <person name="Montmayeur A."/>
            <person name="Murphy C."/>
            <person name="Neiman D."/>
            <person name="Pearson M."/>
            <person name="Priest M."/>
            <person name="Roberts A."/>
            <person name="Saif S."/>
            <person name="Shea T."/>
            <person name="Sisk P."/>
            <person name="Stolte C."/>
            <person name="Sykes S."/>
            <person name="Wortman J."/>
            <person name="Nusbaum C."/>
            <person name="Birren B."/>
        </authorList>
    </citation>
    <scope>NUCLEOTIDE SEQUENCE [LARGE SCALE GENOMIC DNA]</scope>
    <source>
        <strain evidence="3 4">CL09T03C10</strain>
    </source>
</reference>
<protein>
    <recommendedName>
        <fullName evidence="2">Tyrosine specific protein phosphatases domain-containing protein</fullName>
    </recommendedName>
</protein>
<dbReference type="InterPro" id="IPR029021">
    <property type="entry name" value="Prot-tyrosine_phosphatase-like"/>
</dbReference>
<evidence type="ECO:0000259" key="2">
    <source>
        <dbReference type="PROSITE" id="PS50056"/>
    </source>
</evidence>
<comment type="caution">
    <text evidence="3">The sequence shown here is derived from an EMBL/GenBank/DDBJ whole genome shotgun (WGS) entry which is preliminary data.</text>
</comment>
<gene>
    <name evidence="3" type="ORF">HMPREF1057_02234</name>
</gene>
<dbReference type="Proteomes" id="UP000007995">
    <property type="component" value="Unassembled WGS sequence"/>
</dbReference>
<organism evidence="3 4">
    <name type="scientific">Bacteroides finegoldii CL09T03C10</name>
    <dbReference type="NCBI Taxonomy" id="997888"/>
    <lineage>
        <taxon>Bacteria</taxon>
        <taxon>Pseudomonadati</taxon>
        <taxon>Bacteroidota</taxon>
        <taxon>Bacteroidia</taxon>
        <taxon>Bacteroidales</taxon>
        <taxon>Bacteroidaceae</taxon>
        <taxon>Bacteroides</taxon>
    </lineage>
</organism>
<dbReference type="CDD" id="cd14529">
    <property type="entry name" value="TpbA-like"/>
    <property type="match status" value="1"/>
</dbReference>
<dbReference type="InterPro" id="IPR016130">
    <property type="entry name" value="Tyr_Pase_AS"/>
</dbReference>
<dbReference type="EMBL" id="AGXW01000008">
    <property type="protein sequence ID" value="EKJ90932.1"/>
    <property type="molecule type" value="Genomic_DNA"/>
</dbReference>
<accession>K5BTK3</accession>
<dbReference type="InterPro" id="IPR000387">
    <property type="entry name" value="Tyr_Pase_dom"/>
</dbReference>
<dbReference type="GO" id="GO:0004721">
    <property type="term" value="F:phosphoprotein phosphatase activity"/>
    <property type="evidence" value="ECO:0007669"/>
    <property type="project" value="InterPro"/>
</dbReference>
<dbReference type="HOGENOM" id="CLU_057546_0_1_10"/>
<feature type="domain" description="Tyrosine specific protein phosphatases" evidence="2">
    <location>
        <begin position="231"/>
        <end position="286"/>
    </location>
</feature>
<comment type="similarity">
    <text evidence="1">Belongs to the protein-tyrosine phosphatase family.</text>
</comment>